<dbReference type="GO" id="GO:0016887">
    <property type="term" value="F:ATP hydrolysis activity"/>
    <property type="evidence" value="ECO:0007669"/>
    <property type="project" value="InterPro"/>
</dbReference>
<feature type="binding site" evidence="14">
    <location>
        <position position="418"/>
    </location>
    <ligand>
        <name>ATP</name>
        <dbReference type="ChEBI" id="CHEBI:30616"/>
    </ligand>
</feature>
<evidence type="ECO:0000256" key="11">
    <source>
        <dbReference type="ARBA" id="ARBA00023136"/>
    </source>
</evidence>
<protein>
    <recommendedName>
        <fullName evidence="16">Phospholipid-transporting ATPase</fullName>
        <ecNumber evidence="16">7.6.2.1</ecNumber>
    </recommendedName>
</protein>
<dbReference type="PROSITE" id="PS00154">
    <property type="entry name" value="ATPASE_E1_E2"/>
    <property type="match status" value="1"/>
</dbReference>
<evidence type="ECO:0000256" key="12">
    <source>
        <dbReference type="ARBA" id="ARBA00034036"/>
    </source>
</evidence>
<feature type="binding site" evidence="14">
    <location>
        <position position="325"/>
    </location>
    <ligand>
        <name>ATP</name>
        <dbReference type="ChEBI" id="CHEBI:30616"/>
    </ligand>
</feature>
<dbReference type="InterPro" id="IPR023298">
    <property type="entry name" value="ATPase_P-typ_TM_dom_sf"/>
</dbReference>
<evidence type="ECO:0000313" key="21">
    <source>
        <dbReference type="EMBL" id="KNC87502.1"/>
    </source>
</evidence>
<dbReference type="SUPFAM" id="SSF81665">
    <property type="entry name" value="Calcium ATPase, transmembrane domain M"/>
    <property type="match status" value="1"/>
</dbReference>
<evidence type="ECO:0000259" key="19">
    <source>
        <dbReference type="Pfam" id="PF00122"/>
    </source>
</evidence>
<dbReference type="SUPFAM" id="SSF81653">
    <property type="entry name" value="Calcium ATPase, transduction domain A"/>
    <property type="match status" value="1"/>
</dbReference>
<comment type="similarity">
    <text evidence="3 16">Belongs to the cation transport ATPase (P-type) (TC 3.A.3) family. Type IV subfamily.</text>
</comment>
<dbReference type="Gene3D" id="3.40.1110.10">
    <property type="entry name" value="Calcium-transporting ATPase, cytoplasmic domain N"/>
    <property type="match status" value="1"/>
</dbReference>
<evidence type="ECO:0000256" key="14">
    <source>
        <dbReference type="PIRSR" id="PIRSR606539-2"/>
    </source>
</evidence>
<dbReference type="InterPro" id="IPR023214">
    <property type="entry name" value="HAD_sf"/>
</dbReference>
<dbReference type="GO" id="GO:0000287">
    <property type="term" value="F:magnesium ion binding"/>
    <property type="evidence" value="ECO:0007669"/>
    <property type="project" value="UniProtKB-UniRule"/>
</dbReference>
<organism evidence="21 22">
    <name type="scientific">Sphaeroforma arctica JP610</name>
    <dbReference type="NCBI Taxonomy" id="667725"/>
    <lineage>
        <taxon>Eukaryota</taxon>
        <taxon>Ichthyosporea</taxon>
        <taxon>Ichthyophonida</taxon>
        <taxon>Sphaeroforma</taxon>
    </lineage>
</organism>
<dbReference type="GeneID" id="25900891"/>
<feature type="chain" id="PRO_5005538915" description="Phospholipid-transporting ATPase" evidence="18">
    <location>
        <begin position="25"/>
        <end position="811"/>
    </location>
</feature>
<proteinExistence type="inferred from homology"/>
<dbReference type="SFLD" id="SFLDF00027">
    <property type="entry name" value="p-type_atpase"/>
    <property type="match status" value="1"/>
</dbReference>
<dbReference type="NCBIfam" id="TIGR01494">
    <property type="entry name" value="ATPase_P-type"/>
    <property type="match status" value="1"/>
</dbReference>
<feature type="binding site" evidence="14">
    <location>
        <position position="599"/>
    </location>
    <ligand>
        <name>ATP</name>
        <dbReference type="ChEBI" id="CHEBI:30616"/>
    </ligand>
</feature>
<dbReference type="PRINTS" id="PR00119">
    <property type="entry name" value="CATATPASE"/>
</dbReference>
<dbReference type="SFLD" id="SFLDG00002">
    <property type="entry name" value="C1.7:_P-type_atpase_like"/>
    <property type="match status" value="1"/>
</dbReference>
<feature type="binding site" evidence="14">
    <location>
        <position position="597"/>
    </location>
    <ligand>
        <name>ATP</name>
        <dbReference type="ChEBI" id="CHEBI:30616"/>
    </ligand>
</feature>
<evidence type="ECO:0000256" key="15">
    <source>
        <dbReference type="PIRSR" id="PIRSR606539-3"/>
    </source>
</evidence>
<keyword evidence="22" id="KW-1185">Reference proteome</keyword>
<evidence type="ECO:0000256" key="10">
    <source>
        <dbReference type="ARBA" id="ARBA00022989"/>
    </source>
</evidence>
<feature type="transmembrane region" description="Helical" evidence="16">
    <location>
        <begin position="209"/>
        <end position="231"/>
    </location>
</feature>
<feature type="signal peptide" evidence="18">
    <location>
        <begin position="1"/>
        <end position="24"/>
    </location>
</feature>
<dbReference type="FunFam" id="2.70.150.10:FF:000054">
    <property type="entry name" value="Phospholipid-transporting ATPase"/>
    <property type="match status" value="1"/>
</dbReference>
<dbReference type="InterPro" id="IPR059000">
    <property type="entry name" value="ATPase_P-type_domA"/>
</dbReference>
<feature type="domain" description="P-type ATPase A" evidence="19">
    <location>
        <begin position="42"/>
        <end position="105"/>
    </location>
</feature>
<feature type="binding site" evidence="14">
    <location>
        <position position="482"/>
    </location>
    <ligand>
        <name>ATP</name>
        <dbReference type="ChEBI" id="CHEBI:30616"/>
    </ligand>
</feature>
<dbReference type="GO" id="GO:0140326">
    <property type="term" value="F:ATPase-coupled intramembrane lipid transporter activity"/>
    <property type="evidence" value="ECO:0007669"/>
    <property type="project" value="UniProtKB-EC"/>
</dbReference>
<dbReference type="FunFam" id="3.40.50.1000:FF:000014">
    <property type="entry name" value="Phospholipid-transporting ATPase"/>
    <property type="match status" value="1"/>
</dbReference>
<feature type="binding site" evidence="14">
    <location>
        <position position="517"/>
    </location>
    <ligand>
        <name>ATP</name>
        <dbReference type="ChEBI" id="CHEBI:30616"/>
    </ligand>
</feature>
<dbReference type="SFLD" id="SFLDS00003">
    <property type="entry name" value="Haloacid_Dehalogenase"/>
    <property type="match status" value="1"/>
</dbReference>
<comment type="subcellular location">
    <subcellularLocation>
        <location evidence="2">Endomembrane system</location>
    </subcellularLocation>
    <subcellularLocation>
        <location evidence="1 16">Membrane</location>
        <topology evidence="1 16">Multi-pass membrane protein</topology>
    </subcellularLocation>
</comment>
<evidence type="ECO:0000256" key="9">
    <source>
        <dbReference type="ARBA" id="ARBA00022967"/>
    </source>
</evidence>
<feature type="domain" description="P-type ATPase C-terminal" evidence="20">
    <location>
        <begin position="772"/>
        <end position="810"/>
    </location>
</feature>
<gene>
    <name evidence="21" type="ORF">SARC_00387</name>
</gene>
<feature type="compositionally biased region" description="Basic and acidic residues" evidence="17">
    <location>
        <begin position="645"/>
        <end position="655"/>
    </location>
</feature>
<dbReference type="EC" id="7.6.2.1" evidence="16"/>
<feature type="active site" description="4-aspartylphosphate intermediate" evidence="13">
    <location>
        <position position="324"/>
    </location>
</feature>
<keyword evidence="18" id="KW-0732">Signal</keyword>
<feature type="binding site" evidence="15">
    <location>
        <position position="326"/>
    </location>
    <ligand>
        <name>Mg(2+)</name>
        <dbReference type="ChEBI" id="CHEBI:18420"/>
    </ligand>
</feature>
<dbReference type="Gene3D" id="3.40.50.1000">
    <property type="entry name" value="HAD superfamily/HAD-like"/>
    <property type="match status" value="1"/>
</dbReference>
<keyword evidence="10 16" id="KW-1133">Transmembrane helix</keyword>
<feature type="binding site" evidence="15">
    <location>
        <position position="746"/>
    </location>
    <ligand>
        <name>Mg(2+)</name>
        <dbReference type="ChEBI" id="CHEBI:18420"/>
    </ligand>
</feature>
<evidence type="ECO:0000256" key="3">
    <source>
        <dbReference type="ARBA" id="ARBA00008109"/>
    </source>
</evidence>
<accession>A0A0L0GER0</accession>
<dbReference type="EMBL" id="KQ241607">
    <property type="protein sequence ID" value="KNC87502.1"/>
    <property type="molecule type" value="Genomic_DNA"/>
</dbReference>
<evidence type="ECO:0000313" key="22">
    <source>
        <dbReference type="Proteomes" id="UP000054560"/>
    </source>
</evidence>
<evidence type="ECO:0000256" key="5">
    <source>
        <dbReference type="ARBA" id="ARBA00022723"/>
    </source>
</evidence>
<dbReference type="PANTHER" id="PTHR24092:SF218">
    <property type="entry name" value="PHOSPHOLIPID-TRANSPORTING ATPASE"/>
    <property type="match status" value="1"/>
</dbReference>
<feature type="binding site" evidence="14">
    <location>
        <position position="720"/>
    </location>
    <ligand>
        <name>ATP</name>
        <dbReference type="ChEBI" id="CHEBI:30616"/>
    </ligand>
</feature>
<dbReference type="Pfam" id="PF16212">
    <property type="entry name" value="PhoLip_ATPase_C"/>
    <property type="match status" value="1"/>
</dbReference>
<keyword evidence="8 15" id="KW-0460">Magnesium</keyword>
<evidence type="ECO:0000256" key="17">
    <source>
        <dbReference type="SAM" id="MobiDB-lite"/>
    </source>
</evidence>
<dbReference type="GO" id="GO:0045332">
    <property type="term" value="P:phospholipid translocation"/>
    <property type="evidence" value="ECO:0007669"/>
    <property type="project" value="TreeGrafter"/>
</dbReference>
<feature type="region of interest" description="Disordered" evidence="17">
    <location>
        <begin position="645"/>
        <end position="664"/>
    </location>
</feature>
<dbReference type="SUPFAM" id="SSF81660">
    <property type="entry name" value="Metal cation-transporting ATPase, ATP-binding domain N"/>
    <property type="match status" value="1"/>
</dbReference>
<feature type="binding site" evidence="14">
    <location>
        <position position="459"/>
    </location>
    <ligand>
        <name>ATP</name>
        <dbReference type="ChEBI" id="CHEBI:30616"/>
    </ligand>
</feature>
<dbReference type="InterPro" id="IPR008250">
    <property type="entry name" value="ATPase_P-typ_transduc_dom_A_sf"/>
</dbReference>
<dbReference type="InterPro" id="IPR001757">
    <property type="entry name" value="P_typ_ATPase"/>
</dbReference>
<dbReference type="InterPro" id="IPR006539">
    <property type="entry name" value="P-type_ATPase_IV"/>
</dbReference>
<comment type="catalytic activity">
    <reaction evidence="12 16">
        <text>ATP + H2O + phospholipidSide 1 = ADP + phosphate + phospholipidSide 2.</text>
        <dbReference type="EC" id="7.6.2.1"/>
    </reaction>
</comment>
<dbReference type="GO" id="GO:0005886">
    <property type="term" value="C:plasma membrane"/>
    <property type="evidence" value="ECO:0007669"/>
    <property type="project" value="TreeGrafter"/>
</dbReference>
<comment type="caution">
    <text evidence="16">Lacks conserved residue(s) required for the propagation of feature annotation.</text>
</comment>
<dbReference type="InterPro" id="IPR036412">
    <property type="entry name" value="HAD-like_sf"/>
</dbReference>
<feature type="binding site" evidence="14">
    <location>
        <position position="749"/>
    </location>
    <ligand>
        <name>ATP</name>
        <dbReference type="ChEBI" id="CHEBI:30616"/>
    </ligand>
</feature>
<evidence type="ECO:0000256" key="8">
    <source>
        <dbReference type="ARBA" id="ARBA00022842"/>
    </source>
</evidence>
<keyword evidence="7 14" id="KW-0067">ATP-binding</keyword>
<feature type="binding site" evidence="15">
    <location>
        <position position="750"/>
    </location>
    <ligand>
        <name>Mg(2+)</name>
        <dbReference type="ChEBI" id="CHEBI:18420"/>
    </ligand>
</feature>
<feature type="binding site" evidence="14">
    <location>
        <position position="598"/>
    </location>
    <ligand>
        <name>ATP</name>
        <dbReference type="ChEBI" id="CHEBI:30616"/>
    </ligand>
</feature>
<sequence length="811" mass="91008">MPFISVFRREITFLPLTFVLTVTAVKDAYEDFRRYRMDKEVNNARACVYRDGEQVEVFWKDLKVGQVVHLEEDEMIPADILLLQCSDPSGNAYIETANLDGETNLKQRMIVKCPTLAGVNNPNELVGEVICDKPHISIYDYNGQFRATDDHLKVPIDGKNLMLRGCNLRNTDWALGVVVYTGPETKAMLNNTGPRFKRSKIERDMNGEIVWLAIILVVMCTSCAIAGGLWMDALPYKETMFIPFKDGDPEPLLYTFLAFWSNIILFNVMVPISLYVTLELIKLGQVYFMSNDPQMKDPRSGKNMQCRALNINEDLGQIEYIFSDKTGTLTENQMVFKKCSIGCTDYGYVDSEAKISEAADDNPTGIVLKDPNLVLKLSSCATDSDLYQFFLCLAICNTVVPRPGKDGSVRYDSESPDEAALVDAAKAYGFELVTRTQTSVTIRALGVIRTFKIMNVLEFTSTRKCMSIIIENPDQSITMYSKGADSRIYELLDQQNNASLMASTNVHLTQFSSGGLRTLCLAKKDLDLSWYHKWQKKWGQAGCALHDRQVRLDKLSTKVERGLTLLGATGIEDKLQAGVPEAIRTLREAGIHVWVLTGDKQETALEIAYSSKLIDEDMGQYVINGESMNEVRHLLRQTVETITRSDTRETMEKQQKKPKGMTRQVSLDTVEFDASPESFTRKTQHAMVIDGKSLSYALDETCQELFVTAACLCDVVLCARTAPLQKARVVTSVNQYKDIMSLAIGDGANDVSMIQCADVGVGVQGNEGMQAVMASDFAIGRFRFLPRLLLVHGHWNYHRIANTVLYFFFKV</sequence>
<dbReference type="NCBIfam" id="TIGR01652">
    <property type="entry name" value="ATPase-Plipid"/>
    <property type="match status" value="1"/>
</dbReference>
<dbReference type="InterPro" id="IPR023299">
    <property type="entry name" value="ATPase_P-typ_cyto_dom_N"/>
</dbReference>
<dbReference type="RefSeq" id="XP_014161404.1">
    <property type="nucleotide sequence ID" value="XM_014305929.1"/>
</dbReference>
<dbReference type="FunFam" id="3.40.50.1000:FF:000001">
    <property type="entry name" value="Phospholipid-transporting ATPase IC"/>
    <property type="match status" value="1"/>
</dbReference>
<evidence type="ECO:0000256" key="13">
    <source>
        <dbReference type="PIRSR" id="PIRSR606539-1"/>
    </source>
</evidence>
<dbReference type="InterPro" id="IPR044492">
    <property type="entry name" value="P_typ_ATPase_HD_dom"/>
</dbReference>
<keyword evidence="6 14" id="KW-0547">Nucleotide-binding</keyword>
<dbReference type="AlphaFoldDB" id="A0A0L0GER0"/>
<feature type="binding site" evidence="14">
    <location>
        <position position="726"/>
    </location>
    <ligand>
        <name>ATP</name>
        <dbReference type="ChEBI" id="CHEBI:30616"/>
    </ligand>
</feature>
<keyword evidence="9 16" id="KW-1278">Translocase</keyword>
<comment type="cofactor">
    <cofactor evidence="15">
        <name>Mg(2+)</name>
        <dbReference type="ChEBI" id="CHEBI:18420"/>
    </cofactor>
</comment>
<dbReference type="GO" id="GO:0005524">
    <property type="term" value="F:ATP binding"/>
    <property type="evidence" value="ECO:0007669"/>
    <property type="project" value="UniProtKB-UniRule"/>
</dbReference>
<dbReference type="PANTHER" id="PTHR24092">
    <property type="entry name" value="PROBABLE PHOSPHOLIPID-TRANSPORTING ATPASE"/>
    <property type="match status" value="1"/>
</dbReference>
<dbReference type="Pfam" id="PF00122">
    <property type="entry name" value="E1-E2_ATPase"/>
    <property type="match status" value="1"/>
</dbReference>
<dbReference type="Proteomes" id="UP000054560">
    <property type="component" value="Unassembled WGS sequence"/>
</dbReference>
<evidence type="ECO:0000256" key="6">
    <source>
        <dbReference type="ARBA" id="ARBA00022741"/>
    </source>
</evidence>
<feature type="transmembrane region" description="Helical" evidence="16">
    <location>
        <begin position="251"/>
        <end position="278"/>
    </location>
</feature>
<evidence type="ECO:0000256" key="16">
    <source>
        <dbReference type="RuleBase" id="RU362033"/>
    </source>
</evidence>
<dbReference type="SUPFAM" id="SSF56784">
    <property type="entry name" value="HAD-like"/>
    <property type="match status" value="1"/>
</dbReference>
<dbReference type="OrthoDB" id="377733at2759"/>
<evidence type="ECO:0000256" key="2">
    <source>
        <dbReference type="ARBA" id="ARBA00004308"/>
    </source>
</evidence>
<evidence type="ECO:0000256" key="1">
    <source>
        <dbReference type="ARBA" id="ARBA00004141"/>
    </source>
</evidence>
<dbReference type="eggNOG" id="KOG0206">
    <property type="taxonomic scope" value="Eukaryota"/>
</dbReference>
<evidence type="ECO:0000256" key="4">
    <source>
        <dbReference type="ARBA" id="ARBA00022692"/>
    </source>
</evidence>
<feature type="binding site" evidence="14">
    <location>
        <position position="324"/>
    </location>
    <ligand>
        <name>ATP</name>
        <dbReference type="ChEBI" id="CHEBI:30616"/>
    </ligand>
</feature>
<dbReference type="Gene3D" id="2.70.150.10">
    <property type="entry name" value="Calcium-transporting ATPase, cytoplasmic transduction domain A"/>
    <property type="match status" value="1"/>
</dbReference>
<feature type="binding site" evidence="15">
    <location>
        <position position="324"/>
    </location>
    <ligand>
        <name>Mg(2+)</name>
        <dbReference type="ChEBI" id="CHEBI:18420"/>
    </ligand>
</feature>
<keyword evidence="4 16" id="KW-0812">Transmembrane</keyword>
<feature type="binding site" evidence="14">
    <location>
        <position position="326"/>
    </location>
    <ligand>
        <name>ATP</name>
        <dbReference type="ChEBI" id="CHEBI:30616"/>
    </ligand>
</feature>
<keyword evidence="11 16" id="KW-0472">Membrane</keyword>
<reference evidence="21 22" key="1">
    <citation type="submission" date="2011-02" db="EMBL/GenBank/DDBJ databases">
        <title>The Genome Sequence of Sphaeroforma arctica JP610.</title>
        <authorList>
            <consortium name="The Broad Institute Genome Sequencing Platform"/>
            <person name="Russ C."/>
            <person name="Cuomo C."/>
            <person name="Young S.K."/>
            <person name="Zeng Q."/>
            <person name="Gargeya S."/>
            <person name="Alvarado L."/>
            <person name="Berlin A."/>
            <person name="Chapman S.B."/>
            <person name="Chen Z."/>
            <person name="Freedman E."/>
            <person name="Gellesch M."/>
            <person name="Goldberg J."/>
            <person name="Griggs A."/>
            <person name="Gujja S."/>
            <person name="Heilman E."/>
            <person name="Heiman D."/>
            <person name="Howarth C."/>
            <person name="Mehta T."/>
            <person name="Neiman D."/>
            <person name="Pearson M."/>
            <person name="Roberts A."/>
            <person name="Saif S."/>
            <person name="Shea T."/>
            <person name="Shenoy N."/>
            <person name="Sisk P."/>
            <person name="Stolte C."/>
            <person name="Sykes S."/>
            <person name="White J."/>
            <person name="Yandava C."/>
            <person name="Burger G."/>
            <person name="Gray M.W."/>
            <person name="Holland P.W.H."/>
            <person name="King N."/>
            <person name="Lang F.B.F."/>
            <person name="Roger A.J."/>
            <person name="Ruiz-Trillo I."/>
            <person name="Haas B."/>
            <person name="Nusbaum C."/>
            <person name="Birren B."/>
        </authorList>
    </citation>
    <scope>NUCLEOTIDE SEQUENCE [LARGE SCALE GENOMIC DNA]</scope>
    <source>
        <strain evidence="21 22">JP610</strain>
    </source>
</reference>
<evidence type="ECO:0000259" key="20">
    <source>
        <dbReference type="Pfam" id="PF16212"/>
    </source>
</evidence>
<evidence type="ECO:0000256" key="7">
    <source>
        <dbReference type="ARBA" id="ARBA00022840"/>
    </source>
</evidence>
<dbReference type="STRING" id="667725.A0A0L0GER0"/>
<dbReference type="Pfam" id="PF13246">
    <property type="entry name" value="Cation_ATPase"/>
    <property type="match status" value="1"/>
</dbReference>
<evidence type="ECO:0000256" key="18">
    <source>
        <dbReference type="SAM" id="SignalP"/>
    </source>
</evidence>
<feature type="binding site" evidence="14">
    <location>
        <position position="750"/>
    </location>
    <ligand>
        <name>ATP</name>
        <dbReference type="ChEBI" id="CHEBI:30616"/>
    </ligand>
</feature>
<name>A0A0L0GER0_9EUKA</name>
<keyword evidence="5 15" id="KW-0479">Metal-binding</keyword>
<dbReference type="InterPro" id="IPR032630">
    <property type="entry name" value="P_typ_ATPase_c"/>
</dbReference>
<dbReference type="InterPro" id="IPR018303">
    <property type="entry name" value="ATPase_P-typ_P_site"/>
</dbReference>